<dbReference type="Proteomes" id="UP000483094">
    <property type="component" value="Unassembled WGS sequence"/>
</dbReference>
<dbReference type="Gene3D" id="2.115.10.20">
    <property type="entry name" value="Glycosyl hydrolase domain, family 43"/>
    <property type="match status" value="1"/>
</dbReference>
<dbReference type="EMBL" id="WNHQ01002042">
    <property type="protein sequence ID" value="MTV75343.1"/>
    <property type="molecule type" value="Genomic_DNA"/>
</dbReference>
<dbReference type="InterPro" id="IPR051214">
    <property type="entry name" value="GH32_Enzymes"/>
</dbReference>
<evidence type="ECO:0000313" key="6">
    <source>
        <dbReference type="Proteomes" id="UP000483094"/>
    </source>
</evidence>
<organism evidence="5 6">
    <name type="scientific">Streptococcus pneumoniae</name>
    <dbReference type="NCBI Taxonomy" id="1313"/>
    <lineage>
        <taxon>Bacteria</taxon>
        <taxon>Bacillati</taxon>
        <taxon>Bacillota</taxon>
        <taxon>Bacilli</taxon>
        <taxon>Lactobacillales</taxon>
        <taxon>Streptococcaceae</taxon>
        <taxon>Streptococcus</taxon>
    </lineage>
</organism>
<evidence type="ECO:0000256" key="3">
    <source>
        <dbReference type="ARBA" id="ARBA00023295"/>
    </source>
</evidence>
<dbReference type="SUPFAM" id="SSF75005">
    <property type="entry name" value="Arabinanase/levansucrase/invertase"/>
    <property type="match status" value="1"/>
</dbReference>
<name>A0A6G2DFM2_STREE</name>
<sequence>VEEQPVLLYCPQGLDKKVLDYDNIFPNMYKIGASFDPKNAKMVDVSQLQNMDYGFEAYATQAFNAPDGRALAVSWLGLPDVSYPSDCFDHQGTFS</sequence>
<feature type="non-terminal residue" evidence="5">
    <location>
        <position position="95"/>
    </location>
</feature>
<evidence type="ECO:0000313" key="5">
    <source>
        <dbReference type="EMBL" id="MTV75343.1"/>
    </source>
</evidence>
<gene>
    <name evidence="5" type="ORF">GM540_15500</name>
</gene>
<dbReference type="InterPro" id="IPR023296">
    <property type="entry name" value="Glyco_hydro_beta-prop_sf"/>
</dbReference>
<protein>
    <submittedName>
        <fullName evidence="5">Sucrose-6-phosphate hydrolase</fullName>
    </submittedName>
</protein>
<keyword evidence="2 5" id="KW-0378">Hydrolase</keyword>
<comment type="caution">
    <text evidence="5">The sequence shown here is derived from an EMBL/GenBank/DDBJ whole genome shotgun (WGS) entry which is preliminary data.</text>
</comment>
<feature type="non-terminal residue" evidence="5">
    <location>
        <position position="1"/>
    </location>
</feature>
<evidence type="ECO:0000256" key="1">
    <source>
        <dbReference type="ARBA" id="ARBA00009902"/>
    </source>
</evidence>
<keyword evidence="3" id="KW-0326">Glycosidase</keyword>
<evidence type="ECO:0000256" key="2">
    <source>
        <dbReference type="ARBA" id="ARBA00022801"/>
    </source>
</evidence>
<reference evidence="5 6" key="1">
    <citation type="submission" date="2019-11" db="EMBL/GenBank/DDBJ databases">
        <title>Growth characteristics of pneumococcus vary with the chemical composition of the capsule and with environmental conditions.</title>
        <authorList>
            <person name="Tothpal A."/>
            <person name="Desobry K."/>
            <person name="Joshi S."/>
            <person name="Wyllie A.L."/>
            <person name="Weinberger D.M."/>
        </authorList>
    </citation>
    <scope>NUCLEOTIDE SEQUENCE [LARGE SCALE GENOMIC DNA]</scope>
    <source>
        <strain evidence="6">pnumococcus19F</strain>
    </source>
</reference>
<dbReference type="AlphaFoldDB" id="A0A6G2DFM2"/>
<dbReference type="Pfam" id="PF00251">
    <property type="entry name" value="Glyco_hydro_32N"/>
    <property type="match status" value="1"/>
</dbReference>
<accession>A0A6G2DFM2</accession>
<proteinExistence type="inferred from homology"/>
<dbReference type="PANTHER" id="PTHR43101">
    <property type="entry name" value="BETA-FRUCTOSIDASE"/>
    <property type="match status" value="1"/>
</dbReference>
<dbReference type="GO" id="GO:0016798">
    <property type="term" value="F:hydrolase activity, acting on glycosyl bonds"/>
    <property type="evidence" value="ECO:0007669"/>
    <property type="project" value="UniProtKB-KW"/>
</dbReference>
<feature type="domain" description="Glycosyl hydrolase family 32 N-terminal" evidence="4">
    <location>
        <begin position="5"/>
        <end position="90"/>
    </location>
</feature>
<dbReference type="PANTHER" id="PTHR43101:SF1">
    <property type="entry name" value="BETA-FRUCTOSIDASE"/>
    <property type="match status" value="1"/>
</dbReference>
<comment type="similarity">
    <text evidence="1">Belongs to the glycosyl hydrolase 32 family.</text>
</comment>
<dbReference type="InterPro" id="IPR013148">
    <property type="entry name" value="Glyco_hydro_32_N"/>
</dbReference>
<evidence type="ECO:0000259" key="4">
    <source>
        <dbReference type="Pfam" id="PF00251"/>
    </source>
</evidence>